<evidence type="ECO:0000313" key="3">
    <source>
        <dbReference type="Proteomes" id="UP000000763"/>
    </source>
</evidence>
<reference evidence="3" key="1">
    <citation type="journal article" date="2005" name="Nature">
        <title>The map-based sequence of the rice genome.</title>
        <authorList>
            <consortium name="International rice genome sequencing project (IRGSP)"/>
            <person name="Matsumoto T."/>
            <person name="Wu J."/>
            <person name="Kanamori H."/>
            <person name="Katayose Y."/>
            <person name="Fujisawa M."/>
            <person name="Namiki N."/>
            <person name="Mizuno H."/>
            <person name="Yamamoto K."/>
            <person name="Antonio B.A."/>
            <person name="Baba T."/>
            <person name="Sakata K."/>
            <person name="Nagamura Y."/>
            <person name="Aoki H."/>
            <person name="Arikawa K."/>
            <person name="Arita K."/>
            <person name="Bito T."/>
            <person name="Chiden Y."/>
            <person name="Fujitsuka N."/>
            <person name="Fukunaka R."/>
            <person name="Hamada M."/>
            <person name="Harada C."/>
            <person name="Hayashi A."/>
            <person name="Hijishita S."/>
            <person name="Honda M."/>
            <person name="Hosokawa S."/>
            <person name="Ichikawa Y."/>
            <person name="Idonuma A."/>
            <person name="Iijima M."/>
            <person name="Ikeda M."/>
            <person name="Ikeno M."/>
            <person name="Ito K."/>
            <person name="Ito S."/>
            <person name="Ito T."/>
            <person name="Ito Y."/>
            <person name="Ito Y."/>
            <person name="Iwabuchi A."/>
            <person name="Kamiya K."/>
            <person name="Karasawa W."/>
            <person name="Kurita K."/>
            <person name="Katagiri S."/>
            <person name="Kikuta A."/>
            <person name="Kobayashi H."/>
            <person name="Kobayashi N."/>
            <person name="Machita K."/>
            <person name="Maehara T."/>
            <person name="Masukawa M."/>
            <person name="Mizubayashi T."/>
            <person name="Mukai Y."/>
            <person name="Nagasaki H."/>
            <person name="Nagata Y."/>
            <person name="Naito S."/>
            <person name="Nakashima M."/>
            <person name="Nakama Y."/>
            <person name="Nakamichi Y."/>
            <person name="Nakamura M."/>
            <person name="Meguro A."/>
            <person name="Negishi M."/>
            <person name="Ohta I."/>
            <person name="Ohta T."/>
            <person name="Okamoto M."/>
            <person name="Ono N."/>
            <person name="Saji S."/>
            <person name="Sakaguchi M."/>
            <person name="Sakai K."/>
            <person name="Shibata M."/>
            <person name="Shimokawa T."/>
            <person name="Song J."/>
            <person name="Takazaki Y."/>
            <person name="Terasawa K."/>
            <person name="Tsugane M."/>
            <person name="Tsuji K."/>
            <person name="Ueda S."/>
            <person name="Waki K."/>
            <person name="Yamagata H."/>
            <person name="Yamamoto M."/>
            <person name="Yamamoto S."/>
            <person name="Yamane H."/>
            <person name="Yoshiki S."/>
            <person name="Yoshihara R."/>
            <person name="Yukawa K."/>
            <person name="Zhong H."/>
            <person name="Yano M."/>
            <person name="Yuan Q."/>
            <person name="Ouyang S."/>
            <person name="Liu J."/>
            <person name="Jones K.M."/>
            <person name="Gansberger K."/>
            <person name="Moffat K."/>
            <person name="Hill J."/>
            <person name="Bera J."/>
            <person name="Fadrosh D."/>
            <person name="Jin S."/>
            <person name="Johri S."/>
            <person name="Kim M."/>
            <person name="Overton L."/>
            <person name="Reardon M."/>
            <person name="Tsitrin T."/>
            <person name="Vuong H."/>
            <person name="Weaver B."/>
            <person name="Ciecko A."/>
            <person name="Tallon L."/>
            <person name="Jackson J."/>
            <person name="Pai G."/>
            <person name="Aken S.V."/>
            <person name="Utterback T."/>
            <person name="Reidmuller S."/>
            <person name="Feldblyum T."/>
            <person name="Hsiao J."/>
            <person name="Zismann V."/>
            <person name="Iobst S."/>
            <person name="de Vazeille A.R."/>
            <person name="Buell C.R."/>
            <person name="Ying K."/>
            <person name="Li Y."/>
            <person name="Lu T."/>
            <person name="Huang Y."/>
            <person name="Zhao Q."/>
            <person name="Feng Q."/>
            <person name="Zhang L."/>
            <person name="Zhu J."/>
            <person name="Weng Q."/>
            <person name="Mu J."/>
            <person name="Lu Y."/>
            <person name="Fan D."/>
            <person name="Liu Y."/>
            <person name="Guan J."/>
            <person name="Zhang Y."/>
            <person name="Yu S."/>
            <person name="Liu X."/>
            <person name="Zhang Y."/>
            <person name="Hong G."/>
            <person name="Han B."/>
            <person name="Choisne N."/>
            <person name="Demange N."/>
            <person name="Orjeda G."/>
            <person name="Samain S."/>
            <person name="Cattolico L."/>
            <person name="Pelletier E."/>
            <person name="Couloux A."/>
            <person name="Segurens B."/>
            <person name="Wincker P."/>
            <person name="D'Hont A."/>
            <person name="Scarpelli C."/>
            <person name="Weissenbach J."/>
            <person name="Salanoubat M."/>
            <person name="Quetier F."/>
            <person name="Yu Y."/>
            <person name="Kim H.R."/>
            <person name="Rambo T."/>
            <person name="Currie J."/>
            <person name="Collura K."/>
            <person name="Luo M."/>
            <person name="Yang T."/>
            <person name="Ammiraju J.S.S."/>
            <person name="Engler F."/>
            <person name="Soderlund C."/>
            <person name="Wing R.A."/>
            <person name="Palmer L.E."/>
            <person name="de la Bastide M."/>
            <person name="Spiegel L."/>
            <person name="Nascimento L."/>
            <person name="Zutavern T."/>
            <person name="O'Shaughnessy A."/>
            <person name="Dike S."/>
            <person name="Dedhia N."/>
            <person name="Preston R."/>
            <person name="Balija V."/>
            <person name="McCombie W.R."/>
            <person name="Chow T."/>
            <person name="Chen H."/>
            <person name="Chung M."/>
            <person name="Chen C."/>
            <person name="Shaw J."/>
            <person name="Wu H."/>
            <person name="Hsiao K."/>
            <person name="Chao Y."/>
            <person name="Chu M."/>
            <person name="Cheng C."/>
            <person name="Hour A."/>
            <person name="Lee P."/>
            <person name="Lin S."/>
            <person name="Lin Y."/>
            <person name="Liou J."/>
            <person name="Liu S."/>
            <person name="Hsing Y."/>
            <person name="Raghuvanshi S."/>
            <person name="Mohanty A."/>
            <person name="Bharti A.K."/>
            <person name="Gaur A."/>
            <person name="Gupta V."/>
            <person name="Kumar D."/>
            <person name="Ravi V."/>
            <person name="Vij S."/>
            <person name="Kapur A."/>
            <person name="Khurana P."/>
            <person name="Khurana P."/>
            <person name="Khurana J.P."/>
            <person name="Tyagi A.K."/>
            <person name="Gaikwad K."/>
            <person name="Singh A."/>
            <person name="Dalal V."/>
            <person name="Srivastava S."/>
            <person name="Dixit A."/>
            <person name="Pal A.K."/>
            <person name="Ghazi I.A."/>
            <person name="Yadav M."/>
            <person name="Pandit A."/>
            <person name="Bhargava A."/>
            <person name="Sureshbabu K."/>
            <person name="Batra K."/>
            <person name="Sharma T.R."/>
            <person name="Mohapatra T."/>
            <person name="Singh N.K."/>
            <person name="Messing J."/>
            <person name="Nelson A.B."/>
            <person name="Fuks G."/>
            <person name="Kavchok S."/>
            <person name="Keizer G."/>
            <person name="Linton E."/>
            <person name="Llaca V."/>
            <person name="Song R."/>
            <person name="Tanyolac B."/>
            <person name="Young S."/>
            <person name="Ho-Il K."/>
            <person name="Hahn J.H."/>
            <person name="Sangsakoo G."/>
            <person name="Vanavichit A."/>
            <person name="de Mattos Luiz.A.T."/>
            <person name="Zimmer P.D."/>
            <person name="Malone G."/>
            <person name="Dellagostin O."/>
            <person name="de Oliveira A.C."/>
            <person name="Bevan M."/>
            <person name="Bancroft I."/>
            <person name="Minx P."/>
            <person name="Cordum H."/>
            <person name="Wilson R."/>
            <person name="Cheng Z."/>
            <person name="Jin W."/>
            <person name="Jiang J."/>
            <person name="Leong S.A."/>
            <person name="Iwama H."/>
            <person name="Gojobori T."/>
            <person name="Itoh T."/>
            <person name="Niimura Y."/>
            <person name="Fujii Y."/>
            <person name="Habara T."/>
            <person name="Sakai H."/>
            <person name="Sato Y."/>
            <person name="Wilson G."/>
            <person name="Kumar K."/>
            <person name="McCouch S."/>
            <person name="Juretic N."/>
            <person name="Hoen D."/>
            <person name="Wright S."/>
            <person name="Bruskiewich R."/>
            <person name="Bureau T."/>
            <person name="Miyao A."/>
            <person name="Hirochika H."/>
            <person name="Nishikawa T."/>
            <person name="Kadowaki K."/>
            <person name="Sugiura M."/>
            <person name="Burr B."/>
            <person name="Sasaki T."/>
        </authorList>
    </citation>
    <scope>NUCLEOTIDE SEQUENCE [LARGE SCALE GENOMIC DNA]</scope>
    <source>
        <strain evidence="3">cv. Nipponbare</strain>
    </source>
</reference>
<feature type="compositionally biased region" description="Polar residues" evidence="1">
    <location>
        <begin position="34"/>
        <end position="43"/>
    </location>
</feature>
<dbReference type="EMBL" id="AC137999">
    <property type="protein sequence ID" value="AAS07211.1"/>
    <property type="molecule type" value="Genomic_DNA"/>
</dbReference>
<sequence>MASFLDGSDETNFFETSPTEKNFNSGVGEKRARLSTTHCTQQVIPEEKKRGGGADRWDPWVSGTRGGGGGLAGGPHQAVDQRGGRRTLGSARLQAGLPVMTRAAARAQGRRRWQPAAADGAKAAASAEGDGAAKGGGTSGEGEEKEGEGVLTGDSASVDEDDGGRRGARGARGGSRHREAKAATERRGDGTSDG</sequence>
<organism evidence="2 3">
    <name type="scientific">Oryza sativa subsp. japonica</name>
    <name type="common">Rice</name>
    <dbReference type="NCBI Taxonomy" id="39947"/>
    <lineage>
        <taxon>Eukaryota</taxon>
        <taxon>Viridiplantae</taxon>
        <taxon>Streptophyta</taxon>
        <taxon>Embryophyta</taxon>
        <taxon>Tracheophyta</taxon>
        <taxon>Spermatophyta</taxon>
        <taxon>Magnoliopsida</taxon>
        <taxon>Liliopsida</taxon>
        <taxon>Poales</taxon>
        <taxon>Poaceae</taxon>
        <taxon>BOP clade</taxon>
        <taxon>Oryzoideae</taxon>
        <taxon>Oryzeae</taxon>
        <taxon>Oryzinae</taxon>
        <taxon>Oryza</taxon>
        <taxon>Oryza sativa</taxon>
    </lineage>
</organism>
<name>Q10JC0_ORYSJ</name>
<dbReference type="AlphaFoldDB" id="Q10JC0"/>
<protein>
    <submittedName>
        <fullName evidence="2">Uncharacterized protein</fullName>
    </submittedName>
</protein>
<gene>
    <name evidence="2" type="primary">OSJNBa0020H02.6</name>
</gene>
<evidence type="ECO:0000313" key="2">
    <source>
        <dbReference type="EMBL" id="AAS07211.1"/>
    </source>
</evidence>
<proteinExistence type="predicted"/>
<feature type="compositionally biased region" description="Basic and acidic residues" evidence="1">
    <location>
        <begin position="176"/>
        <end position="194"/>
    </location>
</feature>
<feature type="compositionally biased region" description="Polar residues" evidence="1">
    <location>
        <begin position="10"/>
        <end position="25"/>
    </location>
</feature>
<feature type="compositionally biased region" description="Low complexity" evidence="1">
    <location>
        <begin position="114"/>
        <end position="130"/>
    </location>
</feature>
<accession>Q10JC0</accession>
<feature type="compositionally biased region" description="Basic residues" evidence="1">
    <location>
        <begin position="166"/>
        <end position="175"/>
    </location>
</feature>
<evidence type="ECO:0000256" key="1">
    <source>
        <dbReference type="SAM" id="MobiDB-lite"/>
    </source>
</evidence>
<feature type="region of interest" description="Disordered" evidence="1">
    <location>
        <begin position="1"/>
        <end position="194"/>
    </location>
</feature>
<reference evidence="3" key="2">
    <citation type="journal article" date="2008" name="Nucleic Acids Res.">
        <title>The rice annotation project database (RAP-DB): 2008 update.</title>
        <authorList>
            <consortium name="The rice annotation project (RAP)"/>
        </authorList>
    </citation>
    <scope>GENOME REANNOTATION</scope>
    <source>
        <strain evidence="3">cv. Nipponbare</strain>
    </source>
</reference>
<feature type="compositionally biased region" description="Gly residues" evidence="1">
    <location>
        <begin position="64"/>
        <end position="73"/>
    </location>
</feature>
<dbReference type="Proteomes" id="UP000000763">
    <property type="component" value="Chromosome 3"/>
</dbReference>
<feature type="compositionally biased region" description="Basic and acidic residues" evidence="1">
    <location>
        <begin position="45"/>
        <end position="58"/>
    </location>
</feature>